<name>A0AAU9DMV0_9LACO</name>
<dbReference type="InterPro" id="IPR009296">
    <property type="entry name" value="DUF951"/>
</dbReference>
<evidence type="ECO:0008006" key="3">
    <source>
        <dbReference type="Google" id="ProtNLM"/>
    </source>
</evidence>
<gene>
    <name evidence="1" type="ORF">KIMC2_15660</name>
</gene>
<sequence length="77" mass="8744">MEILLNDLVIMKKPHACGNNNWKVVRIGADIGIMCVSCQRKIVMPRAEFLKKVKKIEHTPESDQGTGDVIINRLEQE</sequence>
<dbReference type="RefSeq" id="WP_317695685.1">
    <property type="nucleotide sequence ID" value="NZ_AP026801.1"/>
</dbReference>
<dbReference type="PANTHER" id="PTHR38455:SF1">
    <property type="entry name" value="DUF951 DOMAIN-CONTAINING PROTEIN"/>
    <property type="match status" value="1"/>
</dbReference>
<dbReference type="PANTHER" id="PTHR38455">
    <property type="entry name" value="HYPOTHETICAL CYTOSOLIC PROTEIN"/>
    <property type="match status" value="1"/>
</dbReference>
<keyword evidence="2" id="KW-1185">Reference proteome</keyword>
<dbReference type="Pfam" id="PF06107">
    <property type="entry name" value="DUF951"/>
    <property type="match status" value="1"/>
</dbReference>
<dbReference type="EMBL" id="AP026801">
    <property type="protein sequence ID" value="BDR57004.1"/>
    <property type="molecule type" value="Genomic_DNA"/>
</dbReference>
<dbReference type="KEGG" id="xak:KIMC2_15660"/>
<dbReference type="AlphaFoldDB" id="A0AAU9DMV0"/>
<proteinExistence type="predicted"/>
<protein>
    <recommendedName>
        <fullName evidence="3">DUF951 domain-containing protein</fullName>
    </recommendedName>
</protein>
<organism evidence="1 2">
    <name type="scientific">Xylocopilactobacillus apis</name>
    <dbReference type="NCBI Taxonomy" id="2932183"/>
    <lineage>
        <taxon>Bacteria</taxon>
        <taxon>Bacillati</taxon>
        <taxon>Bacillota</taxon>
        <taxon>Bacilli</taxon>
        <taxon>Lactobacillales</taxon>
        <taxon>Lactobacillaceae</taxon>
        <taxon>Xylocopilactobacillus</taxon>
    </lineage>
</organism>
<evidence type="ECO:0000313" key="2">
    <source>
        <dbReference type="Proteomes" id="UP001321804"/>
    </source>
</evidence>
<reference evidence="1 2" key="1">
    <citation type="journal article" date="2023" name="Microbiol. Spectr.">
        <title>Symbiosis of Carpenter Bees with Uncharacterized Lactic Acid Bacteria Showing NAD Auxotrophy.</title>
        <authorList>
            <person name="Kawasaki S."/>
            <person name="Ozawa K."/>
            <person name="Mori T."/>
            <person name="Yamamoto A."/>
            <person name="Ito M."/>
            <person name="Ohkuma M."/>
            <person name="Sakamoto M."/>
            <person name="Matsutani M."/>
        </authorList>
    </citation>
    <scope>NUCLEOTIDE SEQUENCE [LARGE SCALE GENOMIC DNA]</scope>
    <source>
        <strain evidence="1 2">KimC2</strain>
    </source>
</reference>
<dbReference type="Proteomes" id="UP001321804">
    <property type="component" value="Chromosome"/>
</dbReference>
<evidence type="ECO:0000313" key="1">
    <source>
        <dbReference type="EMBL" id="BDR57004.1"/>
    </source>
</evidence>
<accession>A0AAU9DMV0</accession>